<dbReference type="GO" id="GO:0003968">
    <property type="term" value="F:RNA-directed RNA polymerase activity"/>
    <property type="evidence" value="ECO:0007669"/>
    <property type="project" value="UniProtKB-KW"/>
</dbReference>
<dbReference type="GO" id="GO:0030422">
    <property type="term" value="P:siRNA processing"/>
    <property type="evidence" value="ECO:0007669"/>
    <property type="project" value="TreeGrafter"/>
</dbReference>
<comment type="catalytic activity">
    <reaction evidence="1">
        <text>RNA(n) + a ribonucleoside 5'-triphosphate = RNA(n+1) + diphosphate</text>
        <dbReference type="Rhea" id="RHEA:21248"/>
        <dbReference type="Rhea" id="RHEA-COMP:14527"/>
        <dbReference type="Rhea" id="RHEA-COMP:17342"/>
        <dbReference type="ChEBI" id="CHEBI:33019"/>
        <dbReference type="ChEBI" id="CHEBI:61557"/>
        <dbReference type="ChEBI" id="CHEBI:140395"/>
        <dbReference type="EC" id="2.7.7.48"/>
    </reaction>
</comment>
<feature type="domain" description="RDRP core" evidence="3">
    <location>
        <begin position="417"/>
        <end position="1018"/>
    </location>
</feature>
<keyword evidence="1" id="KW-0808">Transferase</keyword>
<evidence type="ECO:0000313" key="4">
    <source>
        <dbReference type="EMBL" id="TEB39215.1"/>
    </source>
</evidence>
<reference evidence="4 5" key="1">
    <citation type="journal article" date="2019" name="Nat. Ecol. Evol.">
        <title>Megaphylogeny resolves global patterns of mushroom evolution.</title>
        <authorList>
            <person name="Varga T."/>
            <person name="Krizsan K."/>
            <person name="Foldi C."/>
            <person name="Dima B."/>
            <person name="Sanchez-Garcia M."/>
            <person name="Sanchez-Ramirez S."/>
            <person name="Szollosi G.J."/>
            <person name="Szarkandi J.G."/>
            <person name="Papp V."/>
            <person name="Albert L."/>
            <person name="Andreopoulos W."/>
            <person name="Angelini C."/>
            <person name="Antonin V."/>
            <person name="Barry K.W."/>
            <person name="Bougher N.L."/>
            <person name="Buchanan P."/>
            <person name="Buyck B."/>
            <person name="Bense V."/>
            <person name="Catcheside P."/>
            <person name="Chovatia M."/>
            <person name="Cooper J."/>
            <person name="Damon W."/>
            <person name="Desjardin D."/>
            <person name="Finy P."/>
            <person name="Geml J."/>
            <person name="Haridas S."/>
            <person name="Hughes K."/>
            <person name="Justo A."/>
            <person name="Karasinski D."/>
            <person name="Kautmanova I."/>
            <person name="Kiss B."/>
            <person name="Kocsube S."/>
            <person name="Kotiranta H."/>
            <person name="LaButti K.M."/>
            <person name="Lechner B.E."/>
            <person name="Liimatainen K."/>
            <person name="Lipzen A."/>
            <person name="Lukacs Z."/>
            <person name="Mihaltcheva S."/>
            <person name="Morgado L.N."/>
            <person name="Niskanen T."/>
            <person name="Noordeloos M.E."/>
            <person name="Ohm R.A."/>
            <person name="Ortiz-Santana B."/>
            <person name="Ovrebo C."/>
            <person name="Racz N."/>
            <person name="Riley R."/>
            <person name="Savchenko A."/>
            <person name="Shiryaev A."/>
            <person name="Soop K."/>
            <person name="Spirin V."/>
            <person name="Szebenyi C."/>
            <person name="Tomsovsky M."/>
            <person name="Tulloss R.E."/>
            <person name="Uehling J."/>
            <person name="Grigoriev I.V."/>
            <person name="Vagvolgyi C."/>
            <person name="Papp T."/>
            <person name="Martin F.M."/>
            <person name="Miettinen O."/>
            <person name="Hibbett D.S."/>
            <person name="Nagy L.G."/>
        </authorList>
    </citation>
    <scope>NUCLEOTIDE SEQUENCE [LARGE SCALE GENOMIC DNA]</scope>
    <source>
        <strain evidence="4 5">FP101781</strain>
    </source>
</reference>
<comment type="similarity">
    <text evidence="1">Belongs to the RdRP family.</text>
</comment>
<name>A0A4Y7TYH9_COPMI</name>
<evidence type="ECO:0000256" key="2">
    <source>
        <dbReference type="SAM" id="MobiDB-lite"/>
    </source>
</evidence>
<dbReference type="PANTHER" id="PTHR23079">
    <property type="entry name" value="RNA-DEPENDENT RNA POLYMERASE"/>
    <property type="match status" value="1"/>
</dbReference>
<dbReference type="STRING" id="71717.A0A4Y7TYH9"/>
<organism evidence="4 5">
    <name type="scientific">Coprinellus micaceus</name>
    <name type="common">Glistening ink-cap mushroom</name>
    <name type="synonym">Coprinus micaceus</name>
    <dbReference type="NCBI Taxonomy" id="71717"/>
    <lineage>
        <taxon>Eukaryota</taxon>
        <taxon>Fungi</taxon>
        <taxon>Dikarya</taxon>
        <taxon>Basidiomycota</taxon>
        <taxon>Agaricomycotina</taxon>
        <taxon>Agaricomycetes</taxon>
        <taxon>Agaricomycetidae</taxon>
        <taxon>Agaricales</taxon>
        <taxon>Agaricineae</taxon>
        <taxon>Psathyrellaceae</taxon>
        <taxon>Coprinellus</taxon>
    </lineage>
</organism>
<gene>
    <name evidence="4" type="ORF">FA13DRAFT_1785477</name>
</gene>
<dbReference type="InterPro" id="IPR007855">
    <property type="entry name" value="RDRP"/>
</dbReference>
<dbReference type="AlphaFoldDB" id="A0A4Y7TYH9"/>
<keyword evidence="5" id="KW-1185">Reference proteome</keyword>
<dbReference type="Proteomes" id="UP000298030">
    <property type="component" value="Unassembled WGS sequence"/>
</dbReference>
<evidence type="ECO:0000256" key="1">
    <source>
        <dbReference type="RuleBase" id="RU363098"/>
    </source>
</evidence>
<comment type="caution">
    <text evidence="4">The sequence shown here is derived from an EMBL/GenBank/DDBJ whole genome shotgun (WGS) entry which is preliminary data.</text>
</comment>
<feature type="region of interest" description="Disordered" evidence="2">
    <location>
        <begin position="1029"/>
        <end position="1048"/>
    </location>
</feature>
<accession>A0A4Y7TYH9</accession>
<dbReference type="PANTHER" id="PTHR23079:SF55">
    <property type="entry name" value="RNA-DIRECTED RNA POLYMERASE"/>
    <property type="match status" value="1"/>
</dbReference>
<protein>
    <recommendedName>
        <fullName evidence="1">RNA-dependent RNA polymerase</fullName>
        <ecNumber evidence="1">2.7.7.48</ecNumber>
    </recommendedName>
</protein>
<keyword evidence="1 4" id="KW-0696">RNA-directed RNA polymerase</keyword>
<evidence type="ECO:0000313" key="5">
    <source>
        <dbReference type="Proteomes" id="UP000298030"/>
    </source>
</evidence>
<dbReference type="GO" id="GO:0031380">
    <property type="term" value="C:nuclear RNA-directed RNA polymerase complex"/>
    <property type="evidence" value="ECO:0007669"/>
    <property type="project" value="TreeGrafter"/>
</dbReference>
<dbReference type="EC" id="2.7.7.48" evidence="1"/>
<dbReference type="GO" id="GO:0003723">
    <property type="term" value="F:RNA binding"/>
    <property type="evidence" value="ECO:0007669"/>
    <property type="project" value="UniProtKB-KW"/>
</dbReference>
<keyword evidence="1" id="KW-0548">Nucleotidyltransferase</keyword>
<dbReference type="InterPro" id="IPR057596">
    <property type="entry name" value="RDRP_core"/>
</dbReference>
<feature type="compositionally biased region" description="Basic residues" evidence="2">
    <location>
        <begin position="1034"/>
        <end position="1046"/>
    </location>
</feature>
<sequence length="1216" mass="137639">MRGVNWSATHTEVVLLLAEHLHHADFGGPAQFNFNVHLLRDKTYRKLHSGTGFLTVPTADIGNRFLRLYGISGLALKNRTILFTLSKKPAGRPDTVQSITRMPYVDPRVLEGQERLSRELAASRVGIQSIQFGWDCRDQVMSIESETSPPECFVCFDEERRQFRIEFLHDGYKYYIAIRFANIDYLTAHQYLRHEPAIVFTLSEPPTYERDLKPQGRSPFEDLFAALLMSDAERDKGPLRKQLSFLPLPENHERVGQFTCLALRLVCSSPAGIERFKELSRDAGFNHIASNPYLIERRALFSQEALSEYERWIRKLPWAVAFQVHAIVLKRSLDIREMLDLLPDIKRLISTRGKRYAASLLQDLSPKVFALYRSDDDGTNAVRECFDAAVKEYDSQPTHRSVKPTDGSIYEAYHATVTPTTIVLDGPYPERSNRVIRAYEEENHESFLRVTFAEEGRLQFRFDKEVDSREYVRDRIGPILFDGLGIAGRKFDFLAYSQSALKEHSVWFVKSFQRANSAEWVKASDIIASLGNFENLEYDPNLMLCPARYAARISLAFTATDASVSINVEEIIPQPDIEVTTSEGQTFYFTDGVGTMSKEVAQEIWRKLKRTRRRLRAVNGHPSAYQVRFMGSKGMLSVDYRLQGRAVVLRPSMIKFEAPEARDIEIARAFDRPTPYFLNRPLIMIMEGLGVKYDIFKQFQDIAVHETEEAVSTLSKTGKLLECYGLGSSFRLSSVMNGLNKLDIHSLLGDKFYDKSMEFAKNHVLRLLKNHARIPVPGAWTLVGVADVHRFLQPGQIFACVRPLEGGTVYLEGPVVISRSPTIHPGDVQVVTAIGAPPPGSCFEVERLANTVVFSVLGDRPLPSCLGGGDLDGDIYNVIPLNNSRLAGFKPTRSHSAAKYPPAVKKLLDRRSTMRDVAEFVMDYIVSDVLGIIAINWLIIADQSNEGIFDADCITLANLHSDAVDYPKSGNPVDPKRIPRLKHKEKPDWNAPETVGLDRQNGKYYKSQRAIGKLFRAIDLPAEGRPMEGASRIAAHRRSRRSRRPSQRNQEFEWNLFGGDFVHSAVAARVEDFIAVEEPFGDQLWSEAESLFSRYATELQGICITKTLSSARNASLTEEAMIGTIVQKTSQPRRRTDMISRLRESTDILVRGMREVLEGGDDDTEEDYLQRSWYAWLVAVDKGREFGAQSFGWVTLGGVFDAIRKIEEREIGRRIG</sequence>
<dbReference type="EMBL" id="QPFP01000002">
    <property type="protein sequence ID" value="TEB39215.1"/>
    <property type="molecule type" value="Genomic_DNA"/>
</dbReference>
<evidence type="ECO:0000259" key="3">
    <source>
        <dbReference type="Pfam" id="PF05183"/>
    </source>
</evidence>
<proteinExistence type="inferred from homology"/>
<dbReference type="Pfam" id="PF05183">
    <property type="entry name" value="RdRP"/>
    <property type="match status" value="1"/>
</dbReference>
<keyword evidence="1" id="KW-0694">RNA-binding</keyword>
<dbReference type="OrthoDB" id="6513042at2759"/>